<dbReference type="InterPro" id="IPR056180">
    <property type="entry name" value="ZPR1_jr_dom"/>
</dbReference>
<dbReference type="Gene3D" id="2.60.120.1040">
    <property type="entry name" value="ZPR1, A/B domain"/>
    <property type="match status" value="1"/>
</dbReference>
<dbReference type="SMART" id="SM00709">
    <property type="entry name" value="Zpr1"/>
    <property type="match status" value="1"/>
</dbReference>
<name>A0A0H1R1B8_9EURY</name>
<evidence type="ECO:0000256" key="4">
    <source>
        <dbReference type="ARBA" id="ARBA00022833"/>
    </source>
</evidence>
<dbReference type="STRING" id="1550566.SZ63_00185"/>
<gene>
    <name evidence="6" type="ORF">SZ63_00185</name>
</gene>
<evidence type="ECO:0000256" key="3">
    <source>
        <dbReference type="ARBA" id="ARBA00022771"/>
    </source>
</evidence>
<organism evidence="6 7">
    <name type="scientific">Methanoculleus sediminis</name>
    <dbReference type="NCBI Taxonomy" id="1550566"/>
    <lineage>
        <taxon>Archaea</taxon>
        <taxon>Methanobacteriati</taxon>
        <taxon>Methanobacteriota</taxon>
        <taxon>Stenosarchaea group</taxon>
        <taxon>Methanomicrobia</taxon>
        <taxon>Methanomicrobiales</taxon>
        <taxon>Methanomicrobiaceae</taxon>
        <taxon>Methanoculleus</taxon>
    </lineage>
</organism>
<dbReference type="OrthoDB" id="14924at2157"/>
<dbReference type="AlphaFoldDB" id="A0A0H1R1B8"/>
<sequence>MRESHPGTCPACGGEIRIVHHRLDIPHFPDLLLVSIACEACGYRHTDTIILGEGDPVRWTVRVEEPGDLAIRVARSTTGKIEIPELGLAVEPGTACEGFVTNIEGILYRFEQAVETILANPESEDERAAAIRMMETIAAAREVAFPFTVILEDPAGNSALASEKAEKMLLDQEEA</sequence>
<evidence type="ECO:0000313" key="7">
    <source>
        <dbReference type="Proteomes" id="UP000035301"/>
    </source>
</evidence>
<dbReference type="InterPro" id="IPR040141">
    <property type="entry name" value="ZPR1"/>
</dbReference>
<dbReference type="EMBL" id="JXOJ01000001">
    <property type="protein sequence ID" value="KLK88933.1"/>
    <property type="molecule type" value="Genomic_DNA"/>
</dbReference>
<accession>A0A0H1R1B8</accession>
<protein>
    <submittedName>
        <fullName evidence="6">ZPR1-related zinc finger protein</fullName>
    </submittedName>
</protein>
<dbReference type="NCBIfam" id="TIGR00340">
    <property type="entry name" value="zpr1_rel"/>
    <property type="match status" value="1"/>
</dbReference>
<dbReference type="RefSeq" id="WP_048179294.1">
    <property type="nucleotide sequence ID" value="NZ_JXOJ01000001.1"/>
</dbReference>
<dbReference type="InterPro" id="IPR004470">
    <property type="entry name" value="ZPR1-like_arc"/>
</dbReference>
<dbReference type="Pfam" id="PF03367">
    <property type="entry name" value="Zn_ribbon_ZPR1"/>
    <property type="match status" value="1"/>
</dbReference>
<dbReference type="InterPro" id="IPR042451">
    <property type="entry name" value="ZPR1_A/B_dom"/>
</dbReference>
<dbReference type="NCBIfam" id="TIGR00310">
    <property type="entry name" value="ZPR1_znf"/>
    <property type="match status" value="1"/>
</dbReference>
<dbReference type="Gene3D" id="2.20.25.420">
    <property type="entry name" value="ZPR1, zinc finger domain"/>
    <property type="match status" value="1"/>
</dbReference>
<feature type="domain" description="Zinc finger ZPR1-type" evidence="5">
    <location>
        <begin position="7"/>
        <end position="162"/>
    </location>
</feature>
<dbReference type="Proteomes" id="UP000035301">
    <property type="component" value="Unassembled WGS sequence"/>
</dbReference>
<dbReference type="PANTHER" id="PTHR10876">
    <property type="entry name" value="ZINC FINGER PROTEIN ZPR1"/>
    <property type="match status" value="1"/>
</dbReference>
<reference evidence="6 7" key="1">
    <citation type="journal article" date="2015" name="Int. J. Syst. Evol. Microbiol.">
        <title>Methanoculleus sediminis sp. nov., a methanogen from sediments near a submarine mud volcano.</title>
        <authorList>
            <person name="Chen S.C."/>
            <person name="Chen M.F."/>
            <person name="Lai M.C."/>
            <person name="Weng C.Y."/>
            <person name="Wu S.Y."/>
            <person name="Lin S."/>
            <person name="Yang T.F."/>
            <person name="Chen P.C."/>
        </authorList>
    </citation>
    <scope>NUCLEOTIDE SEQUENCE [LARGE SCALE GENOMIC DNA]</scope>
    <source>
        <strain evidence="6 7">S3Fa</strain>
    </source>
</reference>
<dbReference type="PANTHER" id="PTHR10876:SF0">
    <property type="entry name" value="ZINC FINGER PROTEIN ZPR1"/>
    <property type="match status" value="1"/>
</dbReference>
<dbReference type="PATRIC" id="fig|1550566.3.peg.42"/>
<keyword evidence="2" id="KW-0479">Metal-binding</keyword>
<keyword evidence="4" id="KW-0862">Zinc</keyword>
<comment type="caution">
    <text evidence="6">The sequence shown here is derived from an EMBL/GenBank/DDBJ whole genome shotgun (WGS) entry which is preliminary data.</text>
</comment>
<comment type="similarity">
    <text evidence="1">Belongs to the ZPR1 family.</text>
</comment>
<evidence type="ECO:0000256" key="2">
    <source>
        <dbReference type="ARBA" id="ARBA00022723"/>
    </source>
</evidence>
<dbReference type="GO" id="GO:0008270">
    <property type="term" value="F:zinc ion binding"/>
    <property type="evidence" value="ECO:0007669"/>
    <property type="project" value="UniProtKB-KW"/>
</dbReference>
<evidence type="ECO:0000259" key="5">
    <source>
        <dbReference type="SMART" id="SM00709"/>
    </source>
</evidence>
<proteinExistence type="inferred from homology"/>
<evidence type="ECO:0000313" key="6">
    <source>
        <dbReference type="EMBL" id="KLK88933.1"/>
    </source>
</evidence>
<dbReference type="InterPro" id="IPR042452">
    <property type="entry name" value="ZPR1_Znf1/2"/>
</dbReference>
<dbReference type="Pfam" id="PF22794">
    <property type="entry name" value="jr-ZPR1"/>
    <property type="match status" value="1"/>
</dbReference>
<evidence type="ECO:0000256" key="1">
    <source>
        <dbReference type="ARBA" id="ARBA00008354"/>
    </source>
</evidence>
<dbReference type="InterPro" id="IPR004457">
    <property type="entry name" value="Znf_ZPR1"/>
</dbReference>
<keyword evidence="7" id="KW-1185">Reference proteome</keyword>
<keyword evidence="3" id="KW-0863">Zinc-finger</keyword>